<dbReference type="PROSITE" id="PS50942">
    <property type="entry name" value="ENTH"/>
    <property type="match status" value="1"/>
</dbReference>
<feature type="coiled-coil region" evidence="5">
    <location>
        <begin position="680"/>
        <end position="714"/>
    </location>
</feature>
<dbReference type="SMART" id="SM00307">
    <property type="entry name" value="ILWEQ"/>
    <property type="match status" value="1"/>
</dbReference>
<dbReference type="GO" id="GO:0007015">
    <property type="term" value="P:actin filament organization"/>
    <property type="evidence" value="ECO:0007669"/>
    <property type="project" value="TreeGrafter"/>
</dbReference>
<dbReference type="GO" id="GO:0043325">
    <property type="term" value="F:phosphatidylinositol-3,4-bisphosphate binding"/>
    <property type="evidence" value="ECO:0007669"/>
    <property type="project" value="TreeGrafter"/>
</dbReference>
<dbReference type="FunFam" id="1.20.1410.10:FF:000001">
    <property type="entry name" value="Talin 2"/>
    <property type="match status" value="1"/>
</dbReference>
<feature type="domain" description="ENTH" evidence="7">
    <location>
        <begin position="1"/>
        <end position="125"/>
    </location>
</feature>
<feature type="compositionally biased region" description="Polar residues" evidence="6">
    <location>
        <begin position="434"/>
        <end position="447"/>
    </location>
</feature>
<keyword evidence="5" id="KW-0175">Coiled coil</keyword>
<feature type="region of interest" description="Disordered" evidence="6">
    <location>
        <begin position="263"/>
        <end position="288"/>
    </location>
</feature>
<evidence type="ECO:0000256" key="2">
    <source>
        <dbReference type="ARBA" id="ARBA00010135"/>
    </source>
</evidence>
<evidence type="ECO:0000256" key="6">
    <source>
        <dbReference type="SAM" id="MobiDB-lite"/>
    </source>
</evidence>
<dbReference type="SUPFAM" id="SSF109885">
    <property type="entry name" value="I/LWEQ domain"/>
    <property type="match status" value="1"/>
</dbReference>
<evidence type="ECO:0000256" key="5">
    <source>
        <dbReference type="SAM" id="Coils"/>
    </source>
</evidence>
<dbReference type="Gene3D" id="1.20.1410.10">
    <property type="entry name" value="I/LWEQ domain"/>
    <property type="match status" value="1"/>
</dbReference>
<dbReference type="Gene3D" id="1.25.40.90">
    <property type="match status" value="1"/>
</dbReference>
<sequence length="959" mass="106314">MTEFEAIVHKATNSKITAPKRKHVRSIVLECYNENSARSFYMELYRRPLDTSDVVCWKSLITIHKVVQEGPKNVLSDTISRVGWFENLRDHWARFDNRGFGRLVADYCTLIIDKIRFHQAHPEFDGGLSLENFSKNNRPESIDVDKGLQTVNRLMDLTDAVFRMHNSIVSSTPYNDCKTSAFIPLVLESYAIYILVVHFLTNLIDKVDNKEVMDFSIKRFYGQYQTLRNFYLNASAITSVSSVIAVPNLPPDPPKFIRKVKEAPKAKPKAIPPPVVKEPPPPTPPPEQIPVPVPTPVFIRQTVPVVYGAPYGMQQQDNSMWGQFGSNQPFDPNLQLQQQQAALLQQQQLQQQLLQQQQLQQQLQQQQLLQQQQAAALAAAQQQQQQSPPQISPQSSAQWVTFGGGDDTPTRQRSTSTPPVLEKKEASVDKSGSPPKSATASSNTDSQGKTRVITKIITKTVNNTQEINALKARIEELEKLLQEEQDKNKALTLKLSEREAMIQEVTSARKRLQDMSSTNDTYTAEVVKQNEQLREQLIAIRDWTERTRIQRLEKEFGLAAGSIQQYLSLLDNPNNMGNQEATHQLVIEDLAHHLQQAQRLSDLCNQEGDDLEMDIFSAVNTVSNSLKGLFHDAKGSSRLILDPESQSRFMDAARKIGALTQNLFESIRLQGGQCNDDEDRKRLANNLASLKNGINNLDELAQSADAERIEAEKKYLENGFDLDDVAERELLAAAKTIEDAANSLLAAKSKRAPKKEGDAPDVAEAILEAAMAITGATSTLVGAATLAQRERVEKGRTSDGGPLYRKDPTWAEGLISAAKSVAQATKALVDNANKTASGQEIPGGTEEALIATSMAVTAATSQLVSACKSKSDINSPSQHKLSNAAKSVSNATNLLVAAAKAVAAKVASEEDIDFDKLTVTGYKVKEMEQQMAILRLEKELEVARKGLSVIRKKQYDENQ</sequence>
<dbReference type="GO" id="GO:0006897">
    <property type="term" value="P:endocytosis"/>
    <property type="evidence" value="ECO:0007669"/>
    <property type="project" value="InterPro"/>
</dbReference>
<dbReference type="SUPFAM" id="SSF89009">
    <property type="entry name" value="GAT-like domain"/>
    <property type="match status" value="1"/>
</dbReference>
<evidence type="ECO:0000313" key="10">
    <source>
        <dbReference type="Proteomes" id="UP001344447"/>
    </source>
</evidence>
<keyword evidence="4" id="KW-0009">Actin-binding</keyword>
<evidence type="ECO:0000256" key="3">
    <source>
        <dbReference type="ARBA" id="ARBA00022490"/>
    </source>
</evidence>
<dbReference type="InterPro" id="IPR030224">
    <property type="entry name" value="Sla2_fam"/>
</dbReference>
<proteinExistence type="inferred from homology"/>
<feature type="coiled-coil region" evidence="5">
    <location>
        <begin position="336"/>
        <end position="369"/>
    </location>
</feature>
<dbReference type="Pfam" id="PF01608">
    <property type="entry name" value="I_LWEQ"/>
    <property type="match status" value="1"/>
</dbReference>
<name>A0AAN7YQR6_9MYCE</name>
<evidence type="ECO:0000259" key="7">
    <source>
        <dbReference type="PROSITE" id="PS50942"/>
    </source>
</evidence>
<feature type="compositionally biased region" description="Low complexity" evidence="6">
    <location>
        <begin position="380"/>
        <end position="398"/>
    </location>
</feature>
<feature type="domain" description="I/LWEQ" evidence="8">
    <location>
        <begin position="714"/>
        <end position="958"/>
    </location>
</feature>
<feature type="region of interest" description="Disordered" evidence="6">
    <location>
        <begin position="380"/>
        <end position="448"/>
    </location>
</feature>
<dbReference type="Gene3D" id="1.20.120.230">
    <property type="entry name" value="Alpha-catenin/vinculin-like"/>
    <property type="match status" value="1"/>
</dbReference>
<evidence type="ECO:0000256" key="1">
    <source>
        <dbReference type="ARBA" id="ARBA00004496"/>
    </source>
</evidence>
<dbReference type="PROSITE" id="PS50945">
    <property type="entry name" value="I_LWEQ"/>
    <property type="match status" value="1"/>
</dbReference>
<comment type="similarity">
    <text evidence="2">Belongs to the SLA2 family.</text>
</comment>
<dbReference type="SMART" id="SM00273">
    <property type="entry name" value="ENTH"/>
    <property type="match status" value="1"/>
</dbReference>
<dbReference type="FunFam" id="1.25.40.90:FF:000073">
    <property type="entry name" value="I/LWEQ domain-containing protein"/>
    <property type="match status" value="1"/>
</dbReference>
<dbReference type="EMBL" id="JAVFKY010000002">
    <property type="protein sequence ID" value="KAK5580564.1"/>
    <property type="molecule type" value="Genomic_DNA"/>
</dbReference>
<dbReference type="GO" id="GO:0080025">
    <property type="term" value="F:phosphatidylinositol-3,5-bisphosphate binding"/>
    <property type="evidence" value="ECO:0007669"/>
    <property type="project" value="TreeGrafter"/>
</dbReference>
<dbReference type="InterPro" id="IPR035964">
    <property type="entry name" value="I/LWEQ_dom_sf"/>
</dbReference>
<evidence type="ECO:0008006" key="11">
    <source>
        <dbReference type="Google" id="ProtNLM"/>
    </source>
</evidence>
<dbReference type="GO" id="GO:0032051">
    <property type="term" value="F:clathrin light chain binding"/>
    <property type="evidence" value="ECO:0007669"/>
    <property type="project" value="TreeGrafter"/>
</dbReference>
<comment type="caution">
    <text evidence="9">The sequence shown here is derived from an EMBL/GenBank/DDBJ whole genome shotgun (WGS) entry which is preliminary data.</text>
</comment>
<dbReference type="InterPro" id="IPR013809">
    <property type="entry name" value="ENTH"/>
</dbReference>
<protein>
    <recommendedName>
        <fullName evidence="11">I/LWEQ domain-containing protein</fullName>
    </recommendedName>
</protein>
<evidence type="ECO:0000313" key="9">
    <source>
        <dbReference type="EMBL" id="KAK5580564.1"/>
    </source>
</evidence>
<gene>
    <name evidence="9" type="ORF">RB653_000584</name>
</gene>
<dbReference type="InterPro" id="IPR002558">
    <property type="entry name" value="ILWEQ_dom"/>
</dbReference>
<dbReference type="Pfam" id="PF07651">
    <property type="entry name" value="ANTH"/>
    <property type="match status" value="1"/>
</dbReference>
<feature type="compositionally biased region" description="Pro residues" evidence="6">
    <location>
        <begin position="270"/>
        <end position="288"/>
    </location>
</feature>
<dbReference type="GO" id="GO:0030136">
    <property type="term" value="C:clathrin-coated vesicle"/>
    <property type="evidence" value="ECO:0007669"/>
    <property type="project" value="TreeGrafter"/>
</dbReference>
<dbReference type="AlphaFoldDB" id="A0AAN7YQR6"/>
<evidence type="ECO:0000256" key="4">
    <source>
        <dbReference type="ARBA" id="ARBA00023203"/>
    </source>
</evidence>
<dbReference type="Proteomes" id="UP001344447">
    <property type="component" value="Unassembled WGS sequence"/>
</dbReference>
<dbReference type="GO" id="GO:0048268">
    <property type="term" value="P:clathrin coat assembly"/>
    <property type="evidence" value="ECO:0007669"/>
    <property type="project" value="TreeGrafter"/>
</dbReference>
<dbReference type="GO" id="GO:0035615">
    <property type="term" value="F:clathrin adaptor activity"/>
    <property type="evidence" value="ECO:0007669"/>
    <property type="project" value="TreeGrafter"/>
</dbReference>
<dbReference type="SUPFAM" id="SSF48464">
    <property type="entry name" value="ENTH/VHS domain"/>
    <property type="match status" value="1"/>
</dbReference>
<dbReference type="InterPro" id="IPR008942">
    <property type="entry name" value="ENTH_VHS"/>
</dbReference>
<keyword evidence="3" id="KW-0963">Cytoplasm</keyword>
<dbReference type="PANTHER" id="PTHR10407:SF15">
    <property type="entry name" value="HUNTINGTIN INTERACTING PROTEIN 1"/>
    <property type="match status" value="1"/>
</dbReference>
<comment type="subcellular location">
    <subcellularLocation>
        <location evidence="1">Cytoplasm</location>
    </subcellularLocation>
</comment>
<dbReference type="InterPro" id="IPR054082">
    <property type="entry name" value="Talin_IBS2B"/>
</dbReference>
<evidence type="ECO:0000259" key="8">
    <source>
        <dbReference type="PROSITE" id="PS50945"/>
    </source>
</evidence>
<dbReference type="Pfam" id="PF21896">
    <property type="entry name" value="Talin_IBS2B"/>
    <property type="match status" value="1"/>
</dbReference>
<reference evidence="9 10" key="1">
    <citation type="submission" date="2023-11" db="EMBL/GenBank/DDBJ databases">
        <title>Dfirmibasis_genome.</title>
        <authorList>
            <person name="Edelbroek B."/>
            <person name="Kjellin J."/>
            <person name="Jerlstrom-Hultqvist J."/>
            <person name="Soderbom F."/>
        </authorList>
    </citation>
    <scope>NUCLEOTIDE SEQUENCE [LARGE SCALE GENOMIC DNA]</scope>
    <source>
        <strain evidence="9 10">TNS-C-14</strain>
    </source>
</reference>
<dbReference type="GO" id="GO:0030864">
    <property type="term" value="C:cortical actin cytoskeleton"/>
    <property type="evidence" value="ECO:0007669"/>
    <property type="project" value="TreeGrafter"/>
</dbReference>
<dbReference type="GO" id="GO:0051015">
    <property type="term" value="F:actin filament binding"/>
    <property type="evidence" value="ECO:0007669"/>
    <property type="project" value="TreeGrafter"/>
</dbReference>
<accession>A0AAN7YQR6</accession>
<dbReference type="PANTHER" id="PTHR10407">
    <property type="entry name" value="HUNTINGTIN INTERACTING PROTEIN 1"/>
    <property type="match status" value="1"/>
</dbReference>
<organism evidence="9 10">
    <name type="scientific">Dictyostelium firmibasis</name>
    <dbReference type="NCBI Taxonomy" id="79012"/>
    <lineage>
        <taxon>Eukaryota</taxon>
        <taxon>Amoebozoa</taxon>
        <taxon>Evosea</taxon>
        <taxon>Eumycetozoa</taxon>
        <taxon>Dictyostelia</taxon>
        <taxon>Dictyosteliales</taxon>
        <taxon>Dictyosteliaceae</taxon>
        <taxon>Dictyostelium</taxon>
    </lineage>
</organism>
<feature type="coiled-coil region" evidence="5">
    <location>
        <begin position="460"/>
        <end position="501"/>
    </location>
</feature>
<dbReference type="InterPro" id="IPR011417">
    <property type="entry name" value="ANTH_dom"/>
</dbReference>
<keyword evidence="10" id="KW-1185">Reference proteome</keyword>